<accession>A0A4U5JWX6</accession>
<dbReference type="InterPro" id="IPR012902">
    <property type="entry name" value="N_methyl_site"/>
</dbReference>
<dbReference type="InterPro" id="IPR032092">
    <property type="entry name" value="PilW"/>
</dbReference>
<proteinExistence type="predicted"/>
<dbReference type="GO" id="GO:0043683">
    <property type="term" value="P:type IV pilus assembly"/>
    <property type="evidence" value="ECO:0007669"/>
    <property type="project" value="InterPro"/>
</dbReference>
<dbReference type="OrthoDB" id="5296662at2"/>
<organism evidence="1 2">
    <name type="scientific">Luteimonas gilva</name>
    <dbReference type="NCBI Taxonomy" id="2572684"/>
    <lineage>
        <taxon>Bacteria</taxon>
        <taxon>Pseudomonadati</taxon>
        <taxon>Pseudomonadota</taxon>
        <taxon>Gammaproteobacteria</taxon>
        <taxon>Lysobacterales</taxon>
        <taxon>Lysobacteraceae</taxon>
        <taxon>Luteimonas</taxon>
    </lineage>
</organism>
<evidence type="ECO:0000313" key="1">
    <source>
        <dbReference type="EMBL" id="TKR31009.1"/>
    </source>
</evidence>
<dbReference type="RefSeq" id="WP_137267441.1">
    <property type="nucleotide sequence ID" value="NZ_SZUA01000002.1"/>
</dbReference>
<dbReference type="NCBIfam" id="TIGR02532">
    <property type="entry name" value="IV_pilin_GFxxxE"/>
    <property type="match status" value="1"/>
</dbReference>
<name>A0A4U5JWX6_9GAMM</name>
<dbReference type="EMBL" id="SZUA01000002">
    <property type="protein sequence ID" value="TKR31009.1"/>
    <property type="molecule type" value="Genomic_DNA"/>
</dbReference>
<keyword evidence="2" id="KW-1185">Reference proteome</keyword>
<dbReference type="AlphaFoldDB" id="A0A4U5JWX6"/>
<comment type="caution">
    <text evidence="1">The sequence shown here is derived from an EMBL/GenBank/DDBJ whole genome shotgun (WGS) entry which is preliminary data.</text>
</comment>
<dbReference type="Proteomes" id="UP000308707">
    <property type="component" value="Unassembled WGS sequence"/>
</dbReference>
<reference evidence="1 2" key="1">
    <citation type="submission" date="2019-04" db="EMBL/GenBank/DDBJ databases">
        <title>Reference strain of H23.</title>
        <authorList>
            <person name="Luo X."/>
        </authorList>
    </citation>
    <scope>NUCLEOTIDE SEQUENCE [LARGE SCALE GENOMIC DNA]</scope>
    <source>
        <strain evidence="1 2">H23</strain>
    </source>
</reference>
<protein>
    <submittedName>
        <fullName evidence="1">Prepilin-type N-terminal cleavage/methylation domain-containing protein</fullName>
    </submittedName>
</protein>
<dbReference type="Pfam" id="PF07963">
    <property type="entry name" value="N_methyl"/>
    <property type="match status" value="1"/>
</dbReference>
<evidence type="ECO:0000313" key="2">
    <source>
        <dbReference type="Proteomes" id="UP000308707"/>
    </source>
</evidence>
<sequence length="384" mass="40992">MRRSSVRGVSLIELMVAVLIGSILVLGLVEVFAASRTAYQMSEGMARVQENSRFAMDYLQRDLRMAGHFGCVNDQSHAQTAGALQSHFENKDFPLQFNVSIQGYEAQGTAPGNNVDLSVAGGSWTPALPTYITTLNPVPLGRSDIVVLRYLSAEGVPAASVAMAPGTTTIKIDPARWSTLTGNGAPNPRLFGIADCNYADIFQASTAPDGTITVQNTGLNKTDFTSDRYSASPAGQAMVYRAEAVVYYVGEGSAPGTQRALWRARFMADDANPVMEELVEGVDSLQMLYGLDTSAGTGNPPSGYIRDQVTANVVDAGANWRNVGLVRIGVLMKSPNRAASIAPASADRIPAALGVKFTSPAPYDGNYRTTYESTIALRNRLYGN</sequence>
<gene>
    <name evidence="1" type="ORF">FCE95_13055</name>
</gene>
<dbReference type="Pfam" id="PF16074">
    <property type="entry name" value="PilW"/>
    <property type="match status" value="1"/>
</dbReference>
<dbReference type="PROSITE" id="PS00409">
    <property type="entry name" value="PROKAR_NTER_METHYL"/>
    <property type="match status" value="1"/>
</dbReference>